<name>A0AAD6L5I1_9ROSI</name>
<dbReference type="InterPro" id="IPR028938">
    <property type="entry name" value="Rsf1-like"/>
</dbReference>
<sequence length="154" mass="17195">MIDDEKAKDVAVLNDVPCYESEVDKIRGRWELASILNFLSIFEPVLGVDLKLTAEEIESGLVKPDKSLAHLHVKLLKGIPPVSKKLKASDAWVTALCKTLDTWWPWVAEGELPLKAAKGEEISVYKELDPTNRLLILKALCEIRAEQDDIACIC</sequence>
<dbReference type="Proteomes" id="UP001162972">
    <property type="component" value="Chromosome 18"/>
</dbReference>
<dbReference type="GO" id="GO:0006355">
    <property type="term" value="P:regulation of DNA-templated transcription"/>
    <property type="evidence" value="ECO:0007669"/>
    <property type="project" value="InterPro"/>
</dbReference>
<dbReference type="GO" id="GO:0031213">
    <property type="term" value="C:RSF complex"/>
    <property type="evidence" value="ECO:0007669"/>
    <property type="project" value="InterPro"/>
</dbReference>
<organism evidence="1 2">
    <name type="scientific">Salix udensis</name>
    <dbReference type="NCBI Taxonomy" id="889485"/>
    <lineage>
        <taxon>Eukaryota</taxon>
        <taxon>Viridiplantae</taxon>
        <taxon>Streptophyta</taxon>
        <taxon>Embryophyta</taxon>
        <taxon>Tracheophyta</taxon>
        <taxon>Spermatophyta</taxon>
        <taxon>Magnoliopsida</taxon>
        <taxon>eudicotyledons</taxon>
        <taxon>Gunneridae</taxon>
        <taxon>Pentapetalae</taxon>
        <taxon>rosids</taxon>
        <taxon>fabids</taxon>
        <taxon>Malpighiales</taxon>
        <taxon>Salicaceae</taxon>
        <taxon>Saliceae</taxon>
        <taxon>Salix</taxon>
    </lineage>
</organism>
<dbReference type="PANTHER" id="PTHR14296:SF12">
    <property type="entry name" value="DDT DOMAIN-CONTAINING PROTEIN DDR4 ISOFORM X1"/>
    <property type="match status" value="1"/>
</dbReference>
<evidence type="ECO:0008006" key="3">
    <source>
        <dbReference type="Google" id="ProtNLM"/>
    </source>
</evidence>
<dbReference type="PANTHER" id="PTHR14296">
    <property type="entry name" value="REMODELING AND SPACING FACTOR 1"/>
    <property type="match status" value="1"/>
</dbReference>
<dbReference type="EMBL" id="JAPFFJ010000001">
    <property type="protein sequence ID" value="KAJ6435015.1"/>
    <property type="molecule type" value="Genomic_DNA"/>
</dbReference>
<proteinExistence type="predicted"/>
<dbReference type="AlphaFoldDB" id="A0AAD6L5I1"/>
<gene>
    <name evidence="1" type="ORF">OIU84_000287</name>
</gene>
<reference evidence="1 2" key="1">
    <citation type="journal article" date="2023" name="Int. J. Mol. Sci.">
        <title>De Novo Assembly and Annotation of 11 Diverse Shrub Willow (Salix) Genomes Reveals Novel Gene Organization in Sex-Linked Regions.</title>
        <authorList>
            <person name="Hyden B."/>
            <person name="Feng K."/>
            <person name="Yates T.B."/>
            <person name="Jawdy S."/>
            <person name="Cereghino C."/>
            <person name="Smart L.B."/>
            <person name="Muchero W."/>
        </authorList>
    </citation>
    <scope>NUCLEOTIDE SEQUENCE [LARGE SCALE GENOMIC DNA]</scope>
    <source>
        <tissue evidence="1">Shoot tip</tissue>
    </source>
</reference>
<evidence type="ECO:0000313" key="2">
    <source>
        <dbReference type="Proteomes" id="UP001162972"/>
    </source>
</evidence>
<comment type="caution">
    <text evidence="1">The sequence shown here is derived from an EMBL/GenBank/DDBJ whole genome shotgun (WGS) entry which is preliminary data.</text>
</comment>
<accession>A0AAD6L5I1</accession>
<protein>
    <recommendedName>
        <fullName evidence="3">DDT domain-containing protein</fullName>
    </recommendedName>
</protein>
<keyword evidence="2" id="KW-1185">Reference proteome</keyword>
<evidence type="ECO:0000313" key="1">
    <source>
        <dbReference type="EMBL" id="KAJ6435015.1"/>
    </source>
</evidence>